<sequence length="33" mass="3914">MPSEQLLRLWVLDEFLQEAHHQHKHQSSGDLGF</sequence>
<accession>A0A7Z0IVN2</accession>
<comment type="caution">
    <text evidence="1">The sequence shown here is derived from an EMBL/GenBank/DDBJ whole genome shotgun (WGS) entry which is preliminary data.</text>
</comment>
<organism evidence="1 2">
    <name type="scientific">Nocardioides panzhihuensis</name>
    <dbReference type="NCBI Taxonomy" id="860243"/>
    <lineage>
        <taxon>Bacteria</taxon>
        <taxon>Bacillati</taxon>
        <taxon>Actinomycetota</taxon>
        <taxon>Actinomycetes</taxon>
        <taxon>Propionibacteriales</taxon>
        <taxon>Nocardioidaceae</taxon>
        <taxon>Nocardioides</taxon>
    </lineage>
</organism>
<evidence type="ECO:0000313" key="1">
    <source>
        <dbReference type="EMBL" id="NYI81172.1"/>
    </source>
</evidence>
<keyword evidence="2" id="KW-1185">Reference proteome</keyword>
<reference evidence="1 2" key="1">
    <citation type="submission" date="2020-07" db="EMBL/GenBank/DDBJ databases">
        <title>Sequencing the genomes of 1000 actinobacteria strains.</title>
        <authorList>
            <person name="Klenk H.-P."/>
        </authorList>
    </citation>
    <scope>NUCLEOTIDE SEQUENCE [LARGE SCALE GENOMIC DNA]</scope>
    <source>
        <strain evidence="1 2">DSM 26487</strain>
    </source>
</reference>
<dbReference type="EMBL" id="JACBZR010000002">
    <property type="protein sequence ID" value="NYI81172.1"/>
    <property type="molecule type" value="Genomic_DNA"/>
</dbReference>
<protein>
    <submittedName>
        <fullName evidence="1">Uncharacterized protein</fullName>
    </submittedName>
</protein>
<proteinExistence type="predicted"/>
<dbReference type="Proteomes" id="UP000564496">
    <property type="component" value="Unassembled WGS sequence"/>
</dbReference>
<evidence type="ECO:0000313" key="2">
    <source>
        <dbReference type="Proteomes" id="UP000564496"/>
    </source>
</evidence>
<dbReference type="AlphaFoldDB" id="A0A7Z0IVN2"/>
<name>A0A7Z0IVN2_9ACTN</name>
<gene>
    <name evidence="1" type="ORF">BJ988_005880</name>
</gene>